<protein>
    <submittedName>
        <fullName evidence="1">Membrane protein</fullName>
    </submittedName>
</protein>
<organism evidence="1 2">
    <name type="scientific">Nocardioides lianchengensis</name>
    <dbReference type="NCBI Taxonomy" id="1045774"/>
    <lineage>
        <taxon>Bacteria</taxon>
        <taxon>Bacillati</taxon>
        <taxon>Actinomycetota</taxon>
        <taxon>Actinomycetes</taxon>
        <taxon>Propionibacteriales</taxon>
        <taxon>Nocardioidaceae</taxon>
        <taxon>Nocardioides</taxon>
    </lineage>
</organism>
<accession>A0A1G6W3J4</accession>
<dbReference type="STRING" id="1045774.SAMN05421872_109156"/>
<proteinExistence type="predicted"/>
<sequence>MLDTVPPVRKVVAELVRVEFIDRSMVVAAQGLLALVPLVVVLAAFLPQEVTALGIDRFESVTGVGEASADLVTDQVAGTAAGLDASAVRTQTGLLGLALTLLSASSFARAVQRMYERVWGRSHVGGFRGRRLCLGWLLGWLLAMQGLSVVGWLDDRVGGVALDPFWLVLRAALATVLWWWTLHLLLFGRVPWRPLLVPALVTGAAVVAYAAGSTVVMPRYATSSAQQFGTFGLVLAVATWLVGFAGVLVVSAVVGRVLVEDAWVRRTFRWVG</sequence>
<dbReference type="RefSeq" id="WP_090858875.1">
    <property type="nucleotide sequence ID" value="NZ_FMZM01000009.1"/>
</dbReference>
<evidence type="ECO:0000313" key="1">
    <source>
        <dbReference type="EMBL" id="SDD60358.1"/>
    </source>
</evidence>
<keyword evidence="2" id="KW-1185">Reference proteome</keyword>
<dbReference type="OrthoDB" id="3772792at2"/>
<dbReference type="AlphaFoldDB" id="A0A1G6W3J4"/>
<name>A0A1G6W3J4_9ACTN</name>
<dbReference type="Proteomes" id="UP000199034">
    <property type="component" value="Unassembled WGS sequence"/>
</dbReference>
<gene>
    <name evidence="1" type="ORF">SAMN05421872_109156</name>
</gene>
<dbReference type="EMBL" id="FMZM01000009">
    <property type="protein sequence ID" value="SDD60358.1"/>
    <property type="molecule type" value="Genomic_DNA"/>
</dbReference>
<evidence type="ECO:0000313" key="2">
    <source>
        <dbReference type="Proteomes" id="UP000199034"/>
    </source>
</evidence>
<reference evidence="1 2" key="1">
    <citation type="submission" date="2016-10" db="EMBL/GenBank/DDBJ databases">
        <authorList>
            <person name="de Groot N.N."/>
        </authorList>
    </citation>
    <scope>NUCLEOTIDE SEQUENCE [LARGE SCALE GENOMIC DNA]</scope>
    <source>
        <strain evidence="1 2">CGMCC 4.6858</strain>
    </source>
</reference>